<evidence type="ECO:0000313" key="5">
    <source>
        <dbReference type="Proteomes" id="UP001278766"/>
    </source>
</evidence>
<sequence>MGEQLPPGVLGAAVGVLVYSFICLACGLFLLWLVWVHDERRSYVAMLGFFVTLHTLASVIQQIHTIIRWRDIKLEQYENLVKHVGNPELNITGASTGLDLVLFYIQYYSYNVESVLVFFWAVELANSIFQLRITKMYRFHASLVAKATAAFLPVAQMVLLRFSGVDKSTVGFMALADSIMIGCFAAGSLMLLAILVRYVHSRITLASWNVRYIHGTSTTGGTNATPSGRARAQKKTIYDKWLVLRFTVAFAALSLFQIVVINFQLRAAATNNRASIPPQPDLSAGRARGDVALFAPAPTAVLFAFLVFGTTRTFREYTYRVLVPRPLRDWIDDRRRRAGKKKRGVGGSVSVVHSAIRGDNSDGNAAQLASQQPPRHETALVLSTQAGSDIAMTKLAFVTADLARKREGLEQSINKAKTLEEALEKNAAERQQLMAEVDGLTDNDYNDIDHIDPKVAGLEEKVAMLEAQVAQFKAKERDMAIACAHASENVSHAANNDDDIDHTDPKVAILEEKVAMLEAQVAQFQAKEREMAIASAHASENVSHAANNNGDDDDGPEPAATTQQTSSFLLANSVWDGPAPDGTLHMLQLMAAVNVI</sequence>
<proteinExistence type="predicted"/>
<name>A0AAE0HCC0_9PEZI</name>
<feature type="transmembrane region" description="Helical" evidence="3">
    <location>
        <begin position="107"/>
        <end position="129"/>
    </location>
</feature>
<feature type="transmembrane region" description="Helical" evidence="3">
    <location>
        <begin position="12"/>
        <end position="36"/>
    </location>
</feature>
<dbReference type="EMBL" id="JAUEPN010000005">
    <property type="protein sequence ID" value="KAK3293964.1"/>
    <property type="molecule type" value="Genomic_DNA"/>
</dbReference>
<dbReference type="GeneID" id="87844491"/>
<keyword evidence="3" id="KW-0472">Membrane</keyword>
<feature type="transmembrane region" description="Helical" evidence="3">
    <location>
        <begin position="179"/>
        <end position="199"/>
    </location>
</feature>
<evidence type="ECO:0000313" key="4">
    <source>
        <dbReference type="EMBL" id="KAK3293964.1"/>
    </source>
</evidence>
<feature type="region of interest" description="Disordered" evidence="2">
    <location>
        <begin position="355"/>
        <end position="377"/>
    </location>
</feature>
<accession>A0AAE0HCC0</accession>
<keyword evidence="3" id="KW-0812">Transmembrane</keyword>
<comment type="caution">
    <text evidence="4">The sequence shown here is derived from an EMBL/GenBank/DDBJ whole genome shotgun (WGS) entry which is preliminary data.</text>
</comment>
<feature type="region of interest" description="Disordered" evidence="2">
    <location>
        <begin position="535"/>
        <end position="563"/>
    </location>
</feature>
<feature type="compositionally biased region" description="Polar residues" evidence="2">
    <location>
        <begin position="361"/>
        <end position="373"/>
    </location>
</feature>
<keyword evidence="1" id="KW-0175">Coiled coil</keyword>
<protein>
    <submittedName>
        <fullName evidence="4">Uncharacterized protein</fullName>
    </submittedName>
</protein>
<feature type="transmembrane region" description="Helical" evidence="3">
    <location>
        <begin position="291"/>
        <end position="310"/>
    </location>
</feature>
<keyword evidence="5" id="KW-1185">Reference proteome</keyword>
<reference evidence="4" key="1">
    <citation type="journal article" date="2023" name="Mol. Phylogenet. Evol.">
        <title>Genome-scale phylogeny and comparative genomics of the fungal order Sordariales.</title>
        <authorList>
            <person name="Hensen N."/>
            <person name="Bonometti L."/>
            <person name="Westerberg I."/>
            <person name="Brannstrom I.O."/>
            <person name="Guillou S."/>
            <person name="Cros-Aarteil S."/>
            <person name="Calhoun S."/>
            <person name="Haridas S."/>
            <person name="Kuo A."/>
            <person name="Mondo S."/>
            <person name="Pangilinan J."/>
            <person name="Riley R."/>
            <person name="LaButti K."/>
            <person name="Andreopoulos B."/>
            <person name="Lipzen A."/>
            <person name="Chen C."/>
            <person name="Yan M."/>
            <person name="Daum C."/>
            <person name="Ng V."/>
            <person name="Clum A."/>
            <person name="Steindorff A."/>
            <person name="Ohm R.A."/>
            <person name="Martin F."/>
            <person name="Silar P."/>
            <person name="Natvig D.O."/>
            <person name="Lalanne C."/>
            <person name="Gautier V."/>
            <person name="Ament-Velasquez S.L."/>
            <person name="Kruys A."/>
            <person name="Hutchinson M.I."/>
            <person name="Powell A.J."/>
            <person name="Barry K."/>
            <person name="Miller A.N."/>
            <person name="Grigoriev I.V."/>
            <person name="Debuchy R."/>
            <person name="Gladieux P."/>
            <person name="Hiltunen Thoren M."/>
            <person name="Johannesson H."/>
        </authorList>
    </citation>
    <scope>NUCLEOTIDE SEQUENCE</scope>
    <source>
        <strain evidence="4">CBS 168.71</strain>
    </source>
</reference>
<feature type="transmembrane region" description="Helical" evidence="3">
    <location>
        <begin position="43"/>
        <end position="63"/>
    </location>
</feature>
<dbReference type="RefSeq" id="XP_062657478.1">
    <property type="nucleotide sequence ID" value="XM_062807543.1"/>
</dbReference>
<evidence type="ECO:0000256" key="2">
    <source>
        <dbReference type="SAM" id="MobiDB-lite"/>
    </source>
</evidence>
<organism evidence="4 5">
    <name type="scientific">Chaetomium fimeti</name>
    <dbReference type="NCBI Taxonomy" id="1854472"/>
    <lineage>
        <taxon>Eukaryota</taxon>
        <taxon>Fungi</taxon>
        <taxon>Dikarya</taxon>
        <taxon>Ascomycota</taxon>
        <taxon>Pezizomycotina</taxon>
        <taxon>Sordariomycetes</taxon>
        <taxon>Sordariomycetidae</taxon>
        <taxon>Sordariales</taxon>
        <taxon>Chaetomiaceae</taxon>
        <taxon>Chaetomium</taxon>
    </lineage>
</organism>
<feature type="transmembrane region" description="Helical" evidence="3">
    <location>
        <begin position="242"/>
        <end position="265"/>
    </location>
</feature>
<keyword evidence="3" id="KW-1133">Transmembrane helix</keyword>
<reference evidence="4" key="2">
    <citation type="submission" date="2023-06" db="EMBL/GenBank/DDBJ databases">
        <authorList>
            <consortium name="Lawrence Berkeley National Laboratory"/>
            <person name="Haridas S."/>
            <person name="Hensen N."/>
            <person name="Bonometti L."/>
            <person name="Westerberg I."/>
            <person name="Brannstrom I.O."/>
            <person name="Guillou S."/>
            <person name="Cros-Aarteil S."/>
            <person name="Calhoun S."/>
            <person name="Kuo A."/>
            <person name="Mondo S."/>
            <person name="Pangilinan J."/>
            <person name="Riley R."/>
            <person name="Labutti K."/>
            <person name="Andreopoulos B."/>
            <person name="Lipzen A."/>
            <person name="Chen C."/>
            <person name="Yanf M."/>
            <person name="Daum C."/>
            <person name="Ng V."/>
            <person name="Clum A."/>
            <person name="Steindorff A."/>
            <person name="Ohm R."/>
            <person name="Martin F."/>
            <person name="Silar P."/>
            <person name="Natvig D."/>
            <person name="Lalanne C."/>
            <person name="Gautier V."/>
            <person name="Ament-Velasquez S.L."/>
            <person name="Kruys A."/>
            <person name="Hutchinson M.I."/>
            <person name="Powell A.J."/>
            <person name="Barry K."/>
            <person name="Miller A.N."/>
            <person name="Grigoriev I.V."/>
            <person name="Debuchy R."/>
            <person name="Gladieux P."/>
            <person name="Thoren M.H."/>
            <person name="Johannesson H."/>
        </authorList>
    </citation>
    <scope>NUCLEOTIDE SEQUENCE</scope>
    <source>
        <strain evidence="4">CBS 168.71</strain>
    </source>
</reference>
<gene>
    <name evidence="4" type="ORF">B0H64DRAFT_462287</name>
</gene>
<feature type="coiled-coil region" evidence="1">
    <location>
        <begin position="402"/>
        <end position="475"/>
    </location>
</feature>
<dbReference type="AlphaFoldDB" id="A0AAE0HCC0"/>
<feature type="transmembrane region" description="Helical" evidence="3">
    <location>
        <begin position="141"/>
        <end position="159"/>
    </location>
</feature>
<dbReference type="Proteomes" id="UP001278766">
    <property type="component" value="Unassembled WGS sequence"/>
</dbReference>
<evidence type="ECO:0000256" key="3">
    <source>
        <dbReference type="SAM" id="Phobius"/>
    </source>
</evidence>
<evidence type="ECO:0000256" key="1">
    <source>
        <dbReference type="SAM" id="Coils"/>
    </source>
</evidence>